<accession>A0AAF3EHV7</accession>
<evidence type="ECO:0000313" key="3">
    <source>
        <dbReference type="WBParaSite" id="MBELARI_LOCUS13581"/>
    </source>
</evidence>
<feature type="region of interest" description="Disordered" evidence="1">
    <location>
        <begin position="1"/>
        <end position="20"/>
    </location>
</feature>
<organism evidence="2 3">
    <name type="scientific">Mesorhabditis belari</name>
    <dbReference type="NCBI Taxonomy" id="2138241"/>
    <lineage>
        <taxon>Eukaryota</taxon>
        <taxon>Metazoa</taxon>
        <taxon>Ecdysozoa</taxon>
        <taxon>Nematoda</taxon>
        <taxon>Chromadorea</taxon>
        <taxon>Rhabditida</taxon>
        <taxon>Rhabditina</taxon>
        <taxon>Rhabditomorpha</taxon>
        <taxon>Rhabditoidea</taxon>
        <taxon>Rhabditidae</taxon>
        <taxon>Mesorhabditinae</taxon>
        <taxon>Mesorhabditis</taxon>
    </lineage>
</organism>
<keyword evidence="2" id="KW-1185">Reference proteome</keyword>
<protein>
    <submittedName>
        <fullName evidence="3">Uncharacterized protein</fullName>
    </submittedName>
</protein>
<evidence type="ECO:0000256" key="1">
    <source>
        <dbReference type="SAM" id="MobiDB-lite"/>
    </source>
</evidence>
<name>A0AAF3EHV7_9BILA</name>
<reference evidence="3" key="1">
    <citation type="submission" date="2024-02" db="UniProtKB">
        <authorList>
            <consortium name="WormBaseParasite"/>
        </authorList>
    </citation>
    <scope>IDENTIFICATION</scope>
</reference>
<proteinExistence type="predicted"/>
<dbReference type="AlphaFoldDB" id="A0AAF3EHV7"/>
<dbReference type="WBParaSite" id="MBELARI_LOCUS13581">
    <property type="protein sequence ID" value="MBELARI_LOCUS13581"/>
    <property type="gene ID" value="MBELARI_LOCUS13581"/>
</dbReference>
<evidence type="ECO:0000313" key="2">
    <source>
        <dbReference type="Proteomes" id="UP000887575"/>
    </source>
</evidence>
<dbReference type="Proteomes" id="UP000887575">
    <property type="component" value="Unassembled WGS sequence"/>
</dbReference>
<sequence>MASPRTRRVLKDLRPIDENN</sequence>
<feature type="compositionally biased region" description="Basic and acidic residues" evidence="1">
    <location>
        <begin position="9"/>
        <end position="20"/>
    </location>
</feature>